<gene>
    <name evidence="8" type="primary">PUS4</name>
    <name evidence="8" type="ORF">SLS56_006599</name>
</gene>
<comment type="similarity">
    <text evidence="2">Belongs to the pseudouridine synthase TruB family.</text>
</comment>
<reference evidence="8 9" key="1">
    <citation type="submission" date="2024-02" db="EMBL/GenBank/DDBJ databases">
        <title>De novo assembly and annotation of 12 fungi associated with fruit tree decline syndrome in Ontario, Canada.</title>
        <authorList>
            <person name="Sulman M."/>
            <person name="Ellouze W."/>
            <person name="Ilyukhin E."/>
        </authorList>
    </citation>
    <scope>NUCLEOTIDE SEQUENCE [LARGE SCALE GENOMIC DNA]</scope>
    <source>
        <strain evidence="8 9">M1-105</strain>
    </source>
</reference>
<evidence type="ECO:0000256" key="1">
    <source>
        <dbReference type="ARBA" id="ARBA00001166"/>
    </source>
</evidence>
<comment type="catalytic activity">
    <reaction evidence="1">
        <text>a uridine in mRNA = a pseudouridine in mRNA</text>
        <dbReference type="Rhea" id="RHEA:56644"/>
        <dbReference type="Rhea" id="RHEA-COMP:14658"/>
        <dbReference type="Rhea" id="RHEA-COMP:14659"/>
        <dbReference type="ChEBI" id="CHEBI:65314"/>
        <dbReference type="ChEBI" id="CHEBI:65315"/>
    </reaction>
</comment>
<evidence type="ECO:0000256" key="6">
    <source>
        <dbReference type="SAM" id="MobiDB-lite"/>
    </source>
</evidence>
<keyword evidence="5" id="KW-0413">Isomerase</keyword>
<dbReference type="HAMAP" id="MF_01080">
    <property type="entry name" value="TruB_bact"/>
    <property type="match status" value="1"/>
</dbReference>
<evidence type="ECO:0000256" key="5">
    <source>
        <dbReference type="ARBA" id="ARBA00023235"/>
    </source>
</evidence>
<dbReference type="InterPro" id="IPR002501">
    <property type="entry name" value="PsdUridine_synth_N"/>
</dbReference>
<evidence type="ECO:0000256" key="4">
    <source>
        <dbReference type="ARBA" id="ARBA00022694"/>
    </source>
</evidence>
<dbReference type="PANTHER" id="PTHR13767:SF2">
    <property type="entry name" value="PSEUDOURIDYLATE SYNTHASE TRUB1"/>
    <property type="match status" value="1"/>
</dbReference>
<evidence type="ECO:0000256" key="3">
    <source>
        <dbReference type="ARBA" id="ARBA00012787"/>
    </source>
</evidence>
<dbReference type="EC" id="5.4.99.25" evidence="3"/>
<feature type="region of interest" description="Disordered" evidence="6">
    <location>
        <begin position="370"/>
        <end position="398"/>
    </location>
</feature>
<feature type="compositionally biased region" description="Basic and acidic residues" evidence="6">
    <location>
        <begin position="370"/>
        <end position="383"/>
    </location>
</feature>
<dbReference type="Pfam" id="PF01509">
    <property type="entry name" value="TruB_N"/>
    <property type="match status" value="1"/>
</dbReference>
<proteinExistence type="inferred from homology"/>
<evidence type="ECO:0000259" key="7">
    <source>
        <dbReference type="Pfam" id="PF01509"/>
    </source>
</evidence>
<accession>A0ABR3SQA2</accession>
<evidence type="ECO:0000313" key="9">
    <source>
        <dbReference type="Proteomes" id="UP001521116"/>
    </source>
</evidence>
<evidence type="ECO:0000313" key="8">
    <source>
        <dbReference type="EMBL" id="KAL1626871.1"/>
    </source>
</evidence>
<dbReference type="InterPro" id="IPR020103">
    <property type="entry name" value="PsdUridine_synth_cat_dom_sf"/>
</dbReference>
<dbReference type="PANTHER" id="PTHR13767">
    <property type="entry name" value="TRNA-PSEUDOURIDINE SYNTHASE"/>
    <property type="match status" value="1"/>
</dbReference>
<comment type="caution">
    <text evidence="8">The sequence shown here is derived from an EMBL/GenBank/DDBJ whole genome shotgun (WGS) entry which is preliminary data.</text>
</comment>
<evidence type="ECO:0000256" key="2">
    <source>
        <dbReference type="ARBA" id="ARBA00008999"/>
    </source>
</evidence>
<organism evidence="8 9">
    <name type="scientific">Neofusicoccum ribis</name>
    <dbReference type="NCBI Taxonomy" id="45134"/>
    <lineage>
        <taxon>Eukaryota</taxon>
        <taxon>Fungi</taxon>
        <taxon>Dikarya</taxon>
        <taxon>Ascomycota</taxon>
        <taxon>Pezizomycotina</taxon>
        <taxon>Dothideomycetes</taxon>
        <taxon>Dothideomycetes incertae sedis</taxon>
        <taxon>Botryosphaeriales</taxon>
        <taxon>Botryosphaeriaceae</taxon>
        <taxon>Neofusicoccum</taxon>
    </lineage>
</organism>
<keyword evidence="4" id="KW-0819">tRNA processing</keyword>
<dbReference type="EMBL" id="JAJVDC020000077">
    <property type="protein sequence ID" value="KAL1626871.1"/>
    <property type="molecule type" value="Genomic_DNA"/>
</dbReference>
<feature type="domain" description="Pseudouridine synthase II N-terminal" evidence="7">
    <location>
        <begin position="85"/>
        <end position="215"/>
    </location>
</feature>
<feature type="region of interest" description="Disordered" evidence="6">
    <location>
        <begin position="226"/>
        <end position="290"/>
    </location>
</feature>
<dbReference type="InterPro" id="IPR014780">
    <property type="entry name" value="tRNA_psdUridine_synth_TruB"/>
</dbReference>
<protein>
    <recommendedName>
        <fullName evidence="3">tRNA pseudouridine(55) synthase</fullName>
        <ecNumber evidence="3">5.4.99.25</ecNumber>
    </recommendedName>
</protein>
<sequence length="398" mass="43412">MSGFATGFRRVAMVSSKPQLLQGVLGIHKPMGISSAQVLRDVEQQFNKSALFAPLLAAERAAIEDEKKRNPKYRRARGPNRATRVKLGHGGTLDPLATGVLITGVGAGTKALGRFLGECTKTYEATVLFGCATDTYDNTGKVIRRAPYQHVTKDAVEAALAKYRGPGEQIPPVYSALKFGGKKAYEIMREGGERPEMKPRPVTVHALELVEWMEPGTHAWKFPTEELEASEEEKDAILGVSASNKSEDAQASAGSKRKREEDEAAENSPKKTKTEAGAEPSNSSPDGSSAPAALIRMTVSSGFYVRTLCHDLGIDVGSFGCMTYLVRSEQGEFKLGKNVLEYEELEKGEEVWGPKVQGFLEDWMAREEGKNVDAADKVEEKQKTSRSRSRSPIKEAIS</sequence>
<name>A0ABR3SQA2_9PEZI</name>
<dbReference type="Proteomes" id="UP001521116">
    <property type="component" value="Unassembled WGS sequence"/>
</dbReference>
<dbReference type="SUPFAM" id="SSF55120">
    <property type="entry name" value="Pseudouridine synthase"/>
    <property type="match status" value="1"/>
</dbReference>
<dbReference type="Gene3D" id="3.30.2350.10">
    <property type="entry name" value="Pseudouridine synthase"/>
    <property type="match status" value="1"/>
</dbReference>
<keyword evidence="9" id="KW-1185">Reference proteome</keyword>